<dbReference type="EMBL" id="FONY01000022">
    <property type="protein sequence ID" value="SFF26080.1"/>
    <property type="molecule type" value="Genomic_DNA"/>
</dbReference>
<dbReference type="RefSeq" id="WP_143090921.1">
    <property type="nucleotide sequence ID" value="NZ_FONY01000022.1"/>
</dbReference>
<protein>
    <submittedName>
        <fullName evidence="2">Uncharacterized protein</fullName>
    </submittedName>
</protein>
<reference evidence="3" key="1">
    <citation type="submission" date="2016-10" db="EMBL/GenBank/DDBJ databases">
        <authorList>
            <person name="Varghese N."/>
            <person name="Submissions S."/>
        </authorList>
    </citation>
    <scope>NUCLEOTIDE SEQUENCE [LARGE SCALE GENOMIC DNA]</scope>
    <source>
        <strain>GEY</strain>
        <strain evidence="3">DSM 9560</strain>
    </source>
</reference>
<evidence type="ECO:0000313" key="2">
    <source>
        <dbReference type="EMBL" id="SFF26080.1"/>
    </source>
</evidence>
<keyword evidence="3" id="KW-1185">Reference proteome</keyword>
<dbReference type="STRING" id="1003.SAMN04488541_102255"/>
<organism evidence="2 3">
    <name type="scientific">Thermoflexibacter ruber</name>
    <dbReference type="NCBI Taxonomy" id="1003"/>
    <lineage>
        <taxon>Bacteria</taxon>
        <taxon>Pseudomonadati</taxon>
        <taxon>Bacteroidota</taxon>
        <taxon>Cytophagia</taxon>
        <taxon>Cytophagales</taxon>
        <taxon>Thermoflexibacteraceae</taxon>
        <taxon>Thermoflexibacter</taxon>
    </lineage>
</organism>
<feature type="coiled-coil region" evidence="1">
    <location>
        <begin position="3"/>
        <end position="51"/>
    </location>
</feature>
<evidence type="ECO:0000256" key="1">
    <source>
        <dbReference type="SAM" id="Coils"/>
    </source>
</evidence>
<dbReference type="Proteomes" id="UP000199513">
    <property type="component" value="Unassembled WGS sequence"/>
</dbReference>
<sequence>MQEQDLLSRMEMLEKKVQLLLRDYNHVKEAFAKVKEENKQLKGVIEAQNKQLSDFNYRNKIDKIVESLEVNGHSSEELKRAIDEYIQKIDECITQLSNSL</sequence>
<proteinExistence type="predicted"/>
<name>A0A1I2H9T3_9BACT</name>
<dbReference type="AlphaFoldDB" id="A0A1I2H9T3"/>
<gene>
    <name evidence="2" type="ORF">SAMN04488541_102255</name>
</gene>
<evidence type="ECO:0000313" key="3">
    <source>
        <dbReference type="Proteomes" id="UP000199513"/>
    </source>
</evidence>
<dbReference type="OrthoDB" id="1467932at2"/>
<keyword evidence="1" id="KW-0175">Coiled coil</keyword>
<accession>A0A1I2H9T3</accession>